<sequence>MSVPNARLQSHTQILKTYLYLESIISTTTYSDMYEHFWCDHKME</sequence>
<evidence type="ECO:0000313" key="1">
    <source>
        <dbReference type="EMBL" id="JAD49603.1"/>
    </source>
</evidence>
<name>A0A0A9AIF4_ARUDO</name>
<protein>
    <submittedName>
        <fullName evidence="1">Uncharacterized protein</fullName>
    </submittedName>
</protein>
<dbReference type="AlphaFoldDB" id="A0A0A9AIF4"/>
<reference evidence="1" key="1">
    <citation type="submission" date="2014-09" db="EMBL/GenBank/DDBJ databases">
        <authorList>
            <person name="Magalhaes I.L.F."/>
            <person name="Oliveira U."/>
            <person name="Santos F.R."/>
            <person name="Vidigal T.H.D.A."/>
            <person name="Brescovit A.D."/>
            <person name="Santos A.J."/>
        </authorList>
    </citation>
    <scope>NUCLEOTIDE SEQUENCE</scope>
    <source>
        <tissue evidence="1">Shoot tissue taken approximately 20 cm above the soil surface</tissue>
    </source>
</reference>
<accession>A0A0A9AIF4</accession>
<organism evidence="1">
    <name type="scientific">Arundo donax</name>
    <name type="common">Giant reed</name>
    <name type="synonym">Donax arundinaceus</name>
    <dbReference type="NCBI Taxonomy" id="35708"/>
    <lineage>
        <taxon>Eukaryota</taxon>
        <taxon>Viridiplantae</taxon>
        <taxon>Streptophyta</taxon>
        <taxon>Embryophyta</taxon>
        <taxon>Tracheophyta</taxon>
        <taxon>Spermatophyta</taxon>
        <taxon>Magnoliopsida</taxon>
        <taxon>Liliopsida</taxon>
        <taxon>Poales</taxon>
        <taxon>Poaceae</taxon>
        <taxon>PACMAD clade</taxon>
        <taxon>Arundinoideae</taxon>
        <taxon>Arundineae</taxon>
        <taxon>Arundo</taxon>
    </lineage>
</organism>
<proteinExistence type="predicted"/>
<dbReference type="EMBL" id="GBRH01248292">
    <property type="protein sequence ID" value="JAD49603.1"/>
    <property type="molecule type" value="Transcribed_RNA"/>
</dbReference>
<reference evidence="1" key="2">
    <citation type="journal article" date="2015" name="Data Brief">
        <title>Shoot transcriptome of the giant reed, Arundo donax.</title>
        <authorList>
            <person name="Barrero R.A."/>
            <person name="Guerrero F.D."/>
            <person name="Moolhuijzen P."/>
            <person name="Goolsby J.A."/>
            <person name="Tidwell J."/>
            <person name="Bellgard S.E."/>
            <person name="Bellgard M.I."/>
        </authorList>
    </citation>
    <scope>NUCLEOTIDE SEQUENCE</scope>
    <source>
        <tissue evidence="1">Shoot tissue taken approximately 20 cm above the soil surface</tissue>
    </source>
</reference>